<reference evidence="1 2" key="1">
    <citation type="journal article" date="2018" name="ACS Chem. Biol.">
        <title>Ketoreductase domain dysfunction expands chemodiversity: malyngamide biosynthesis in the cyanobacterium Okeania hirsuta.</title>
        <authorList>
            <person name="Moss N.A."/>
            <person name="Leao T."/>
            <person name="Rankin M."/>
            <person name="McCullough T.M."/>
            <person name="Qu P."/>
            <person name="Korobeynikov A."/>
            <person name="Smith J.L."/>
            <person name="Gerwick L."/>
            <person name="Gerwick W.H."/>
        </authorList>
    </citation>
    <scope>NUCLEOTIDE SEQUENCE [LARGE SCALE GENOMIC DNA]</scope>
    <source>
        <strain evidence="1 2">PAB10Feb10-1</strain>
    </source>
</reference>
<organism evidence="1 2">
    <name type="scientific">Okeania hirsuta</name>
    <dbReference type="NCBI Taxonomy" id="1458930"/>
    <lineage>
        <taxon>Bacteria</taxon>
        <taxon>Bacillati</taxon>
        <taxon>Cyanobacteriota</taxon>
        <taxon>Cyanophyceae</taxon>
        <taxon>Oscillatoriophycideae</taxon>
        <taxon>Oscillatoriales</taxon>
        <taxon>Microcoleaceae</taxon>
        <taxon>Okeania</taxon>
    </lineage>
</organism>
<dbReference type="RefSeq" id="WP_124146195.1">
    <property type="nucleotide sequence ID" value="NZ_CAWOKI010000144.1"/>
</dbReference>
<dbReference type="EMBL" id="RCBY01000002">
    <property type="protein sequence ID" value="RQH57526.1"/>
    <property type="molecule type" value="Genomic_DNA"/>
</dbReference>
<comment type="caution">
    <text evidence="1">The sequence shown here is derived from an EMBL/GenBank/DDBJ whole genome shotgun (WGS) entry which is preliminary data.</text>
</comment>
<evidence type="ECO:0000313" key="2">
    <source>
        <dbReference type="Proteomes" id="UP000269154"/>
    </source>
</evidence>
<protein>
    <recommendedName>
        <fullName evidence="3">Transposase</fullName>
    </recommendedName>
</protein>
<gene>
    <name evidence="1" type="ORF">D5R40_00695</name>
</gene>
<keyword evidence="2" id="KW-1185">Reference proteome</keyword>
<dbReference type="AlphaFoldDB" id="A0A3N6NI21"/>
<accession>A0A3N6NI21</accession>
<dbReference type="OrthoDB" id="1100210at2"/>
<proteinExistence type="predicted"/>
<evidence type="ECO:0008006" key="3">
    <source>
        <dbReference type="Google" id="ProtNLM"/>
    </source>
</evidence>
<evidence type="ECO:0000313" key="1">
    <source>
        <dbReference type="EMBL" id="RQH57526.1"/>
    </source>
</evidence>
<sequence>MFQLQFDQSENHTVIFDNNTYLLKNFITEILSGHFKFSQFYRYKTQQDIKIRFFPVNCWNWKCHGKYYIYHVHNESYETLCGCNFNLIDYIILTEKIIDEPQFLPEIVNKAYECLKTEKAKRQNMKMGKIKYRYSKTVGSSYTSFGCPYCDAIFGDNHYLF</sequence>
<name>A0A3N6NI21_9CYAN</name>
<dbReference type="Proteomes" id="UP000269154">
    <property type="component" value="Unassembled WGS sequence"/>
</dbReference>